<dbReference type="Gramene" id="OPUNC02G33770.8">
    <property type="protein sequence ID" value="OPUNC02G33770.8"/>
    <property type="gene ID" value="OPUNC02G33770"/>
</dbReference>
<dbReference type="Proteomes" id="UP000026962">
    <property type="component" value="Chromosome 2"/>
</dbReference>
<keyword evidence="2" id="KW-1185">Reference proteome</keyword>
<dbReference type="HOGENOM" id="CLU_156866_0_0_1"/>
<evidence type="ECO:0000313" key="2">
    <source>
        <dbReference type="Proteomes" id="UP000026962"/>
    </source>
</evidence>
<reference evidence="1" key="2">
    <citation type="submission" date="2018-05" db="EMBL/GenBank/DDBJ databases">
        <title>OpunRS2 (Oryza punctata Reference Sequence Version 2).</title>
        <authorList>
            <person name="Zhang J."/>
            <person name="Kudrna D."/>
            <person name="Lee S."/>
            <person name="Talag J."/>
            <person name="Welchert J."/>
            <person name="Wing R.A."/>
        </authorList>
    </citation>
    <scope>NUCLEOTIDE SEQUENCE [LARGE SCALE GENOMIC DNA]</scope>
</reference>
<name>A0A0E0K6L5_ORYPU</name>
<proteinExistence type="predicted"/>
<evidence type="ECO:0000313" key="1">
    <source>
        <dbReference type="EnsemblPlants" id="OPUNC02G33770.8"/>
    </source>
</evidence>
<dbReference type="AlphaFoldDB" id="A0A0E0K6L5"/>
<dbReference type="EnsemblPlants" id="OPUNC02G33770.8">
    <property type="protein sequence ID" value="OPUNC02G33770.8"/>
    <property type="gene ID" value="OPUNC02G33770"/>
</dbReference>
<reference evidence="1" key="1">
    <citation type="submission" date="2015-04" db="UniProtKB">
        <authorList>
            <consortium name="EnsemblPlants"/>
        </authorList>
    </citation>
    <scope>IDENTIFICATION</scope>
</reference>
<accession>A0A0E0K6L5</accession>
<organism evidence="1">
    <name type="scientific">Oryza punctata</name>
    <name type="common">Red rice</name>
    <dbReference type="NCBI Taxonomy" id="4537"/>
    <lineage>
        <taxon>Eukaryota</taxon>
        <taxon>Viridiplantae</taxon>
        <taxon>Streptophyta</taxon>
        <taxon>Embryophyta</taxon>
        <taxon>Tracheophyta</taxon>
        <taxon>Spermatophyta</taxon>
        <taxon>Magnoliopsida</taxon>
        <taxon>Liliopsida</taxon>
        <taxon>Poales</taxon>
        <taxon>Poaceae</taxon>
        <taxon>BOP clade</taxon>
        <taxon>Oryzoideae</taxon>
        <taxon>Oryzeae</taxon>
        <taxon>Oryzinae</taxon>
        <taxon>Oryza</taxon>
    </lineage>
</organism>
<sequence>MLPDNRPIEYLFLRLNAAQVSSSTPPTRSPCVKQVSARRPAAGTLSSGAAAGVVGGDLTLRCRRLTWCLPEALRSFHPLGAVRHALRRLFLLRRRLPLVWDDRFPSLDDQLWECDGPDPYTAVFREKLLHDNPM</sequence>
<protein>
    <submittedName>
        <fullName evidence="1">Uncharacterized protein</fullName>
    </submittedName>
</protein>